<dbReference type="CDD" id="cd07197">
    <property type="entry name" value="nitrilase"/>
    <property type="match status" value="1"/>
</dbReference>
<dbReference type="PANTHER" id="PTHR43674">
    <property type="entry name" value="NITRILASE C965.09-RELATED"/>
    <property type="match status" value="1"/>
</dbReference>
<dbReference type="RefSeq" id="XP_031000530.1">
    <property type="nucleotide sequence ID" value="XM_031134234.1"/>
</dbReference>
<evidence type="ECO:0000313" key="5">
    <source>
        <dbReference type="Proteomes" id="UP000319257"/>
    </source>
</evidence>
<dbReference type="Gene3D" id="3.60.110.10">
    <property type="entry name" value="Carbon-nitrogen hydrolase"/>
    <property type="match status" value="1"/>
</dbReference>
<dbReference type="Pfam" id="PF00795">
    <property type="entry name" value="CN_hydrolase"/>
    <property type="match status" value="1"/>
</dbReference>
<dbReference type="InterPro" id="IPR003010">
    <property type="entry name" value="C-N_Hydrolase"/>
</dbReference>
<dbReference type="Proteomes" id="UP000319257">
    <property type="component" value="Unassembled WGS sequence"/>
</dbReference>
<evidence type="ECO:0000259" key="3">
    <source>
        <dbReference type="PROSITE" id="PS50263"/>
    </source>
</evidence>
<dbReference type="STRING" id="1093900.A0A507BMT7"/>
<keyword evidence="5" id="KW-1185">Reference proteome</keyword>
<dbReference type="EMBL" id="SKBQ01000108">
    <property type="protein sequence ID" value="TPX18819.1"/>
    <property type="molecule type" value="Genomic_DNA"/>
</dbReference>
<evidence type="ECO:0000256" key="1">
    <source>
        <dbReference type="ARBA" id="ARBA00022801"/>
    </source>
</evidence>
<dbReference type="PROSITE" id="PS50263">
    <property type="entry name" value="CN_HYDROLASE"/>
    <property type="match status" value="1"/>
</dbReference>
<gene>
    <name evidence="4" type="ORF">E0L32_011498</name>
</gene>
<dbReference type="SUPFAM" id="SSF56317">
    <property type="entry name" value="Carbon-nitrogen hydrolase"/>
    <property type="match status" value="1"/>
</dbReference>
<feature type="domain" description="CN hydrolase" evidence="3">
    <location>
        <begin position="5"/>
        <end position="293"/>
    </location>
</feature>
<proteinExistence type="predicted"/>
<feature type="region of interest" description="Disordered" evidence="2">
    <location>
        <begin position="92"/>
        <end position="114"/>
    </location>
</feature>
<dbReference type="AlphaFoldDB" id="A0A507BMT7"/>
<comment type="caution">
    <text evidence="4">The sequence shown here is derived from an EMBL/GenBank/DDBJ whole genome shotgun (WGS) entry which is preliminary data.</text>
</comment>
<dbReference type="OrthoDB" id="412018at2759"/>
<reference evidence="4 5" key="1">
    <citation type="submission" date="2019-06" db="EMBL/GenBank/DDBJ databases">
        <title>Draft genome sequence of the filamentous fungus Phialemoniopsis curvata isolated from diesel fuel.</title>
        <authorList>
            <person name="Varaljay V.A."/>
            <person name="Lyon W.J."/>
            <person name="Crouch A.L."/>
            <person name="Drake C.E."/>
            <person name="Hollomon J.M."/>
            <person name="Nadeau L.J."/>
            <person name="Nunn H.S."/>
            <person name="Stevenson B.S."/>
            <person name="Bojanowski C.L."/>
            <person name="Crookes-Goodson W.J."/>
        </authorList>
    </citation>
    <scope>NUCLEOTIDE SEQUENCE [LARGE SCALE GENOMIC DNA]</scope>
    <source>
        <strain evidence="4 5">D216</strain>
    </source>
</reference>
<dbReference type="InterPro" id="IPR036526">
    <property type="entry name" value="C-N_Hydrolase_sf"/>
</dbReference>
<name>A0A507BMT7_9PEZI</name>
<organism evidence="4 5">
    <name type="scientific">Thyridium curvatum</name>
    <dbReference type="NCBI Taxonomy" id="1093900"/>
    <lineage>
        <taxon>Eukaryota</taxon>
        <taxon>Fungi</taxon>
        <taxon>Dikarya</taxon>
        <taxon>Ascomycota</taxon>
        <taxon>Pezizomycotina</taxon>
        <taxon>Sordariomycetes</taxon>
        <taxon>Sordariomycetidae</taxon>
        <taxon>Thyridiales</taxon>
        <taxon>Thyridiaceae</taxon>
        <taxon>Thyridium</taxon>
    </lineage>
</organism>
<sequence>MAPVYKFALIQLKPKPVDPEANFARAEAHIREAAAQGAHVAVLPEYHLTGWVPDHADFVSATRASAAYLARYRGLARELDISIVPGTICEVHPRRQADEPPQEEEEEQEAGRADRRGIEIRNMAYFVAAGTGEVLGAYQKKNLWHPERPHLTSSGQDAHTAFDTPLTWDDDDEGVGGEKKKEKKAVRAGMLVCWDLSFPEAFRELVADGADVVFVPCCWYLSDVDRAAREINPQCERVFLESVTVARACESGIAVVFVNEGGLSRVAMPLVGVVEGSQMEPGAEGMRVVDVDLGVLRVAEGNYRVRKDMMGEGWHYAHTLMRGRGGGGS</sequence>
<accession>A0A507BMT7</accession>
<dbReference type="InParanoid" id="A0A507BMT7"/>
<dbReference type="InterPro" id="IPR050345">
    <property type="entry name" value="Aliph_Amidase/BUP"/>
</dbReference>
<evidence type="ECO:0000313" key="4">
    <source>
        <dbReference type="EMBL" id="TPX18819.1"/>
    </source>
</evidence>
<keyword evidence="1" id="KW-0378">Hydrolase</keyword>
<protein>
    <recommendedName>
        <fullName evidence="3">CN hydrolase domain-containing protein</fullName>
    </recommendedName>
</protein>
<evidence type="ECO:0000256" key="2">
    <source>
        <dbReference type="SAM" id="MobiDB-lite"/>
    </source>
</evidence>
<dbReference type="PANTHER" id="PTHR43674:SF16">
    <property type="entry name" value="CARBON-NITROGEN FAMILY, PUTATIVE (AFU_ORTHOLOGUE AFUA_5G02350)-RELATED"/>
    <property type="match status" value="1"/>
</dbReference>
<dbReference type="GO" id="GO:0016811">
    <property type="term" value="F:hydrolase activity, acting on carbon-nitrogen (but not peptide) bonds, in linear amides"/>
    <property type="evidence" value="ECO:0007669"/>
    <property type="project" value="TreeGrafter"/>
</dbReference>
<dbReference type="GeneID" id="41978945"/>